<dbReference type="EMBL" id="QSWD01000003">
    <property type="protein sequence ID" value="RGP02624.1"/>
    <property type="molecule type" value="Genomic_DNA"/>
</dbReference>
<dbReference type="Proteomes" id="UP000261031">
    <property type="component" value="Unassembled WGS sequence"/>
</dbReference>
<dbReference type="Pfam" id="PF08667">
    <property type="entry name" value="BetR"/>
    <property type="match status" value="1"/>
</dbReference>
<evidence type="ECO:0000313" key="3">
    <source>
        <dbReference type="Proteomes" id="UP000261031"/>
    </source>
</evidence>
<dbReference type="GO" id="GO:0003677">
    <property type="term" value="F:DNA binding"/>
    <property type="evidence" value="ECO:0007669"/>
    <property type="project" value="InterPro"/>
</dbReference>
<reference evidence="2 3" key="1">
    <citation type="submission" date="2018-08" db="EMBL/GenBank/DDBJ databases">
        <title>A genome reference for cultivated species of the human gut microbiota.</title>
        <authorList>
            <person name="Zou Y."/>
            <person name="Xue W."/>
            <person name="Luo G."/>
        </authorList>
    </citation>
    <scope>NUCLEOTIDE SEQUENCE [LARGE SCALE GENOMIC DNA]</scope>
    <source>
        <strain evidence="2 3">OF05-12</strain>
    </source>
</reference>
<evidence type="ECO:0000313" key="2">
    <source>
        <dbReference type="EMBL" id="RGP02624.1"/>
    </source>
</evidence>
<dbReference type="RefSeq" id="WP_117612062.1">
    <property type="nucleotide sequence ID" value="NZ_JAQEVG010000003.1"/>
</dbReference>
<proteinExistence type="predicted"/>
<dbReference type="CDD" id="cd00093">
    <property type="entry name" value="HTH_XRE"/>
    <property type="match status" value="1"/>
</dbReference>
<dbReference type="SUPFAM" id="SSF47413">
    <property type="entry name" value="lambda repressor-like DNA-binding domains"/>
    <property type="match status" value="1"/>
</dbReference>
<dbReference type="InterPro" id="IPR013975">
    <property type="entry name" value="Tscrpt_reg_BetR_N"/>
</dbReference>
<comment type="caution">
    <text evidence="2">The sequence shown here is derived from an EMBL/GenBank/DDBJ whole genome shotgun (WGS) entry which is preliminary data.</text>
</comment>
<organism evidence="2 3">
    <name type="scientific">Bifidobacterium pseudocatenulatum</name>
    <dbReference type="NCBI Taxonomy" id="28026"/>
    <lineage>
        <taxon>Bacteria</taxon>
        <taxon>Bacillati</taxon>
        <taxon>Actinomycetota</taxon>
        <taxon>Actinomycetes</taxon>
        <taxon>Bifidobacteriales</taxon>
        <taxon>Bifidobacteriaceae</taxon>
        <taxon>Bifidobacterium</taxon>
    </lineage>
</organism>
<feature type="domain" description="HTH cro/C1-type" evidence="1">
    <location>
        <begin position="15"/>
        <end position="69"/>
    </location>
</feature>
<protein>
    <submittedName>
        <fullName evidence="2">XRE family transcriptional regulator</fullName>
    </submittedName>
</protein>
<gene>
    <name evidence="2" type="ORF">DXA79_05130</name>
</gene>
<dbReference type="InterPro" id="IPR010982">
    <property type="entry name" value="Lambda_DNA-bd_dom_sf"/>
</dbReference>
<accession>A0A3E5HMC0</accession>
<dbReference type="InterPro" id="IPR001387">
    <property type="entry name" value="Cro/C1-type_HTH"/>
</dbReference>
<name>A0A3E5HMC0_BIFPS</name>
<dbReference type="AlphaFoldDB" id="A0A3E5HMC0"/>
<evidence type="ECO:0000259" key="1">
    <source>
        <dbReference type="PROSITE" id="PS50943"/>
    </source>
</evidence>
<dbReference type="Gene3D" id="1.10.260.40">
    <property type="entry name" value="lambda repressor-like DNA-binding domains"/>
    <property type="match status" value="1"/>
</dbReference>
<dbReference type="SMART" id="SM00530">
    <property type="entry name" value="HTH_XRE"/>
    <property type="match status" value="1"/>
</dbReference>
<sequence>MTYENPVKDITTERIAELLKQRSITQMQYAEVLNVSQPVVSDKLAGKIVFTSKDIKKTAISLGVTTDYLFGLTDDANVIGKESYL</sequence>
<dbReference type="PROSITE" id="PS50943">
    <property type="entry name" value="HTH_CROC1"/>
    <property type="match status" value="1"/>
</dbReference>